<dbReference type="OrthoDB" id="334545at2"/>
<comment type="caution">
    <text evidence="1">The sequence shown here is derived from an EMBL/GenBank/DDBJ whole genome shotgun (WGS) entry which is preliminary data.</text>
</comment>
<protein>
    <submittedName>
        <fullName evidence="1">Uncharacterized protein</fullName>
    </submittedName>
</protein>
<proteinExistence type="predicted"/>
<dbReference type="EMBL" id="RQEP01000010">
    <property type="protein sequence ID" value="TGK04910.1"/>
    <property type="molecule type" value="Genomic_DNA"/>
</dbReference>
<sequence length="165" mass="17183">MIAYAIITSFTFNCGLVLTGTDVGRELIGLSDSKKNDSSEKAAALLGLVAGSSLLDFNPTTLTMAEFAYQSYTASIKIPIPSSWINDPDSLLELSLTPSGCPAPSDDNSTIMDFSESTNFSAQSATFRFLGTGNCSIIHSVNSASPEIGIPVGAVIGILPVVITP</sequence>
<name>A0A4R9G268_9LEPT</name>
<organism evidence="1 2">
    <name type="scientific">Leptospira semungkisensis</name>
    <dbReference type="NCBI Taxonomy" id="2484985"/>
    <lineage>
        <taxon>Bacteria</taxon>
        <taxon>Pseudomonadati</taxon>
        <taxon>Spirochaetota</taxon>
        <taxon>Spirochaetia</taxon>
        <taxon>Leptospirales</taxon>
        <taxon>Leptospiraceae</taxon>
        <taxon>Leptospira</taxon>
    </lineage>
</organism>
<accession>A0A4R9G268</accession>
<dbReference type="AlphaFoldDB" id="A0A4R9G268"/>
<keyword evidence="2" id="KW-1185">Reference proteome</keyword>
<dbReference type="Proteomes" id="UP000297453">
    <property type="component" value="Unassembled WGS sequence"/>
</dbReference>
<gene>
    <name evidence="1" type="ORF">EHO59_08660</name>
</gene>
<evidence type="ECO:0000313" key="1">
    <source>
        <dbReference type="EMBL" id="TGK04910.1"/>
    </source>
</evidence>
<reference evidence="1" key="1">
    <citation type="journal article" date="2019" name="PLoS Negl. Trop. Dis.">
        <title>Revisiting the worldwide diversity of Leptospira species in the environment.</title>
        <authorList>
            <person name="Vincent A.T."/>
            <person name="Schiettekatte O."/>
            <person name="Bourhy P."/>
            <person name="Veyrier F.J."/>
            <person name="Picardeau M."/>
        </authorList>
    </citation>
    <scope>NUCLEOTIDE SEQUENCE [LARGE SCALE GENOMIC DNA]</scope>
    <source>
        <strain evidence="1">SSS9</strain>
    </source>
</reference>
<evidence type="ECO:0000313" key="2">
    <source>
        <dbReference type="Proteomes" id="UP000297453"/>
    </source>
</evidence>
<dbReference type="RefSeq" id="WP_135586909.1">
    <property type="nucleotide sequence ID" value="NZ_RQEP01000010.1"/>
</dbReference>